<protein>
    <submittedName>
        <fullName evidence="10">Dolichyl-phosphate-mannose-protein mannosyltransferase</fullName>
    </submittedName>
</protein>
<accession>A0A1H4KBE0</accession>
<feature type="transmembrane region" description="Helical" evidence="8">
    <location>
        <begin position="310"/>
        <end position="330"/>
    </location>
</feature>
<evidence type="ECO:0000313" key="10">
    <source>
        <dbReference type="EMBL" id="SEB55874.1"/>
    </source>
</evidence>
<keyword evidence="5 8" id="KW-0812">Transmembrane</keyword>
<dbReference type="OrthoDB" id="345761at2"/>
<evidence type="ECO:0000256" key="6">
    <source>
        <dbReference type="ARBA" id="ARBA00022989"/>
    </source>
</evidence>
<gene>
    <name evidence="10" type="ORF">SAMN05192540_0858</name>
</gene>
<dbReference type="PANTHER" id="PTHR33908">
    <property type="entry name" value="MANNOSYLTRANSFERASE YKCB-RELATED"/>
    <property type="match status" value="1"/>
</dbReference>
<dbReference type="GO" id="GO:0005886">
    <property type="term" value="C:plasma membrane"/>
    <property type="evidence" value="ECO:0007669"/>
    <property type="project" value="UniProtKB-SubCell"/>
</dbReference>
<feature type="transmembrane region" description="Helical" evidence="8">
    <location>
        <begin position="255"/>
        <end position="273"/>
    </location>
</feature>
<dbReference type="AlphaFoldDB" id="A0A1H4KBE0"/>
<organism evidence="10 11">
    <name type="scientific">Maribacter dokdonensis</name>
    <dbReference type="NCBI Taxonomy" id="320912"/>
    <lineage>
        <taxon>Bacteria</taxon>
        <taxon>Pseudomonadati</taxon>
        <taxon>Bacteroidota</taxon>
        <taxon>Flavobacteriia</taxon>
        <taxon>Flavobacteriales</taxon>
        <taxon>Flavobacteriaceae</taxon>
        <taxon>Maribacter</taxon>
    </lineage>
</organism>
<dbReference type="Proteomes" id="UP000183038">
    <property type="component" value="Unassembled WGS sequence"/>
</dbReference>
<dbReference type="PANTHER" id="PTHR33908:SF11">
    <property type="entry name" value="MEMBRANE PROTEIN"/>
    <property type="match status" value="1"/>
</dbReference>
<proteinExistence type="predicted"/>
<evidence type="ECO:0000256" key="8">
    <source>
        <dbReference type="SAM" id="Phobius"/>
    </source>
</evidence>
<dbReference type="GO" id="GO:0016763">
    <property type="term" value="F:pentosyltransferase activity"/>
    <property type="evidence" value="ECO:0007669"/>
    <property type="project" value="TreeGrafter"/>
</dbReference>
<evidence type="ECO:0000313" key="11">
    <source>
        <dbReference type="Proteomes" id="UP000183038"/>
    </source>
</evidence>
<feature type="transmembrane region" description="Helical" evidence="8">
    <location>
        <begin position="21"/>
        <end position="38"/>
    </location>
</feature>
<keyword evidence="4 10" id="KW-0808">Transferase</keyword>
<feature type="transmembrane region" description="Helical" evidence="8">
    <location>
        <begin position="207"/>
        <end position="230"/>
    </location>
</feature>
<comment type="subcellular location">
    <subcellularLocation>
        <location evidence="1">Cell membrane</location>
        <topology evidence="1">Multi-pass membrane protein</topology>
    </subcellularLocation>
</comment>
<name>A0A1H4KBE0_9FLAO</name>
<dbReference type="InterPro" id="IPR050297">
    <property type="entry name" value="LipidA_mod_glycosyltrf_83"/>
</dbReference>
<feature type="domain" description="Glycosyltransferase RgtA/B/C/D-like" evidence="9">
    <location>
        <begin position="70"/>
        <end position="222"/>
    </location>
</feature>
<evidence type="ECO:0000256" key="5">
    <source>
        <dbReference type="ARBA" id="ARBA00022692"/>
    </source>
</evidence>
<evidence type="ECO:0000256" key="1">
    <source>
        <dbReference type="ARBA" id="ARBA00004651"/>
    </source>
</evidence>
<feature type="transmembrane region" description="Helical" evidence="8">
    <location>
        <begin position="166"/>
        <end position="195"/>
    </location>
</feature>
<evidence type="ECO:0000256" key="7">
    <source>
        <dbReference type="ARBA" id="ARBA00023136"/>
    </source>
</evidence>
<dbReference type="GO" id="GO:0009103">
    <property type="term" value="P:lipopolysaccharide biosynthetic process"/>
    <property type="evidence" value="ECO:0007669"/>
    <property type="project" value="UniProtKB-ARBA"/>
</dbReference>
<feature type="transmembrane region" description="Helical" evidence="8">
    <location>
        <begin position="120"/>
        <end position="141"/>
    </location>
</feature>
<evidence type="ECO:0000256" key="4">
    <source>
        <dbReference type="ARBA" id="ARBA00022679"/>
    </source>
</evidence>
<reference evidence="10 11" key="1">
    <citation type="submission" date="2016-10" db="EMBL/GenBank/DDBJ databases">
        <authorList>
            <person name="de Groot N.N."/>
        </authorList>
    </citation>
    <scope>NUCLEOTIDE SEQUENCE [LARGE SCALE GENOMIC DNA]</scope>
    <source>
        <strain evidence="10 11">MAR_2009_71</strain>
    </source>
</reference>
<dbReference type="Pfam" id="PF13231">
    <property type="entry name" value="PMT_2"/>
    <property type="match status" value="1"/>
</dbReference>
<keyword evidence="7 8" id="KW-0472">Membrane</keyword>
<feature type="transmembrane region" description="Helical" evidence="8">
    <location>
        <begin position="285"/>
        <end position="304"/>
    </location>
</feature>
<dbReference type="EMBL" id="FNTB01000001">
    <property type="protein sequence ID" value="SEB55874.1"/>
    <property type="molecule type" value="Genomic_DNA"/>
</dbReference>
<evidence type="ECO:0000256" key="2">
    <source>
        <dbReference type="ARBA" id="ARBA00022475"/>
    </source>
</evidence>
<feature type="transmembrane region" description="Helical" evidence="8">
    <location>
        <begin position="75"/>
        <end position="108"/>
    </location>
</feature>
<dbReference type="InterPro" id="IPR038731">
    <property type="entry name" value="RgtA/B/C-like"/>
</dbReference>
<keyword evidence="6 8" id="KW-1133">Transmembrane helix</keyword>
<evidence type="ECO:0000256" key="3">
    <source>
        <dbReference type="ARBA" id="ARBA00022676"/>
    </source>
</evidence>
<sequence>MPLERNRNALLAFSQMKDTTVFLLLSLITLFIRFPFFFRDYVDRDESTFILLGQSWVDGFLPYTQLWDLKPPLTFAFFAVIISIFGKSFVAIRFAGVVLVAITAFFTYKIALTLVSKKASVFIGIICVVLLSLFGSLQGVMSEHICMAFFVPSIYLLLSKNSSFSIFLSGILVGATVMVKLNMAFPILFLGLFLCYESIFTNRKTSFVQVVLFGTGALTIILATVTPYFLNDITYTWWESVILAPLEYTEARRYSVFKLAPIFVITAVFLFYAHKSKNLDFKNRNIQLLLITIIGVLFSFAKGGRINGHYLIQLHPMLLILVGVVVSNLITVHKPKIPAYLAVIGLLIPAESYLEYANVINNKIEKGTIFNGEGFSAPQFILENQLETKNVLFFEYHIGYWNLGTLPPTTASTHPSNICRDELFTFFKNPRKKSIEELKFIMEELQPKTVVIRKGKRILDKKEVEENQYIDNYLAQHYTLFATVDNAIILQRL</sequence>
<keyword evidence="2" id="KW-1003">Cell membrane</keyword>
<evidence type="ECO:0000259" key="9">
    <source>
        <dbReference type="Pfam" id="PF13231"/>
    </source>
</evidence>
<dbReference type="RefSeq" id="WP_074670367.1">
    <property type="nucleotide sequence ID" value="NZ_FNTB01000001.1"/>
</dbReference>
<keyword evidence="3 10" id="KW-0328">Glycosyltransferase</keyword>